<evidence type="ECO:0000313" key="4">
    <source>
        <dbReference type="Proteomes" id="UP001596067"/>
    </source>
</evidence>
<evidence type="ECO:0000256" key="1">
    <source>
        <dbReference type="SAM" id="MobiDB-lite"/>
    </source>
</evidence>
<sequence length="397" mass="43144">MAGLPRAAWHRIRTDAFGADPRGERLARIRRSPQFADGAFRNPLPTRRLVYERTPLEITRAQLAADKTRRVPAAAVPLHRLLPVDLAVPPASGLRLTWLGHATVLAELDGRRVLFDPVWGERCSPFAWTGPKRLHPVPLPLGELGPVDVVVVSHDHYDHLDMATIRALTGTGAVFAVPLGVGAHLEHWGVPAGRIVELDWWESAEVAGLTLTATPARHYCSRGPRTSALFLWASWVVAGGGHRLFHSGDTGYFPGFAEIGRRLGPFDATMMQVGAYCDYWPEVHMTPEEGVRAHLDLGGELLLPIHWCTFNLAPHPWEEPAERVVAAAQALGARLAAPRPGKPFEPADPPALRLWWRAVAAPPKDDSGLVVPAAPVTAPERPPARPVATTEGDGVAV</sequence>
<dbReference type="PANTHER" id="PTHR15032">
    <property type="entry name" value="N-ACYL-PHOSPHATIDYLETHANOLAMINE-HYDROLYZING PHOSPHOLIPASE D"/>
    <property type="match status" value="1"/>
</dbReference>
<dbReference type="SUPFAM" id="SSF56281">
    <property type="entry name" value="Metallo-hydrolase/oxidoreductase"/>
    <property type="match status" value="1"/>
</dbReference>
<name>A0ABW1ERU3_9ACTN</name>
<dbReference type="InterPro" id="IPR036866">
    <property type="entry name" value="RibonucZ/Hydroxyglut_hydro"/>
</dbReference>
<evidence type="ECO:0000259" key="2">
    <source>
        <dbReference type="Pfam" id="PF12706"/>
    </source>
</evidence>
<feature type="region of interest" description="Disordered" evidence="1">
    <location>
        <begin position="364"/>
        <end position="397"/>
    </location>
</feature>
<feature type="domain" description="Metallo-beta-lactamase" evidence="2">
    <location>
        <begin position="111"/>
        <end position="307"/>
    </location>
</feature>
<dbReference type="Pfam" id="PF12706">
    <property type="entry name" value="Lactamase_B_2"/>
    <property type="match status" value="1"/>
</dbReference>
<organism evidence="3 4">
    <name type="scientific">Kitasatospora aburaviensis</name>
    <dbReference type="NCBI Taxonomy" id="67265"/>
    <lineage>
        <taxon>Bacteria</taxon>
        <taxon>Bacillati</taxon>
        <taxon>Actinomycetota</taxon>
        <taxon>Actinomycetes</taxon>
        <taxon>Kitasatosporales</taxon>
        <taxon>Streptomycetaceae</taxon>
        <taxon>Kitasatospora</taxon>
    </lineage>
</organism>
<reference evidence="4" key="1">
    <citation type="journal article" date="2019" name="Int. J. Syst. Evol. Microbiol.">
        <title>The Global Catalogue of Microorganisms (GCM) 10K type strain sequencing project: providing services to taxonomists for standard genome sequencing and annotation.</title>
        <authorList>
            <consortium name="The Broad Institute Genomics Platform"/>
            <consortium name="The Broad Institute Genome Sequencing Center for Infectious Disease"/>
            <person name="Wu L."/>
            <person name="Ma J."/>
        </authorList>
    </citation>
    <scope>NUCLEOTIDE SEQUENCE [LARGE SCALE GENOMIC DNA]</scope>
    <source>
        <strain evidence="4">CGMCC 4.1469</strain>
    </source>
</reference>
<dbReference type="PANTHER" id="PTHR15032:SF4">
    <property type="entry name" value="N-ACYL-PHOSPHATIDYLETHANOLAMINE-HYDROLYZING PHOSPHOLIPASE D"/>
    <property type="match status" value="1"/>
</dbReference>
<dbReference type="InterPro" id="IPR001279">
    <property type="entry name" value="Metallo-B-lactamas"/>
</dbReference>
<gene>
    <name evidence="3" type="ORF">ACFP0N_01650</name>
</gene>
<protein>
    <submittedName>
        <fullName evidence="3">MBL fold metallo-hydrolase</fullName>
    </submittedName>
</protein>
<dbReference type="Proteomes" id="UP001596067">
    <property type="component" value="Unassembled WGS sequence"/>
</dbReference>
<dbReference type="RefSeq" id="WP_313768019.1">
    <property type="nucleotide sequence ID" value="NZ_BAAAVH010000072.1"/>
</dbReference>
<accession>A0ABW1ERU3</accession>
<evidence type="ECO:0000313" key="3">
    <source>
        <dbReference type="EMBL" id="MFC5883684.1"/>
    </source>
</evidence>
<comment type="caution">
    <text evidence="3">The sequence shown here is derived from an EMBL/GenBank/DDBJ whole genome shotgun (WGS) entry which is preliminary data.</text>
</comment>
<keyword evidence="4" id="KW-1185">Reference proteome</keyword>
<proteinExistence type="predicted"/>
<dbReference type="Gene3D" id="3.60.15.10">
    <property type="entry name" value="Ribonuclease Z/Hydroxyacylglutathione hydrolase-like"/>
    <property type="match status" value="1"/>
</dbReference>
<dbReference type="EMBL" id="JBHSOD010000001">
    <property type="protein sequence ID" value="MFC5883684.1"/>
    <property type="molecule type" value="Genomic_DNA"/>
</dbReference>